<dbReference type="AlphaFoldDB" id="A0A820QT81"/>
<keyword evidence="4" id="KW-1185">Reference proteome</keyword>
<dbReference type="EMBL" id="CAJOBJ010085119">
    <property type="protein sequence ID" value="CAF4517304.1"/>
    <property type="molecule type" value="Genomic_DNA"/>
</dbReference>
<comment type="caution">
    <text evidence="2">The sequence shown here is derived from an EMBL/GenBank/DDBJ whole genome shotgun (WGS) entry which is preliminary data.</text>
</comment>
<feature type="non-terminal residue" evidence="2">
    <location>
        <position position="40"/>
    </location>
</feature>
<proteinExistence type="predicted"/>
<dbReference type="EMBL" id="CAJOBG010043289">
    <property type="protein sequence ID" value="CAF4426417.1"/>
    <property type="molecule type" value="Genomic_DNA"/>
</dbReference>
<name>A0A820QT81_9BILA</name>
<gene>
    <name evidence="3" type="ORF">GIL414_LOCUS35450</name>
    <name evidence="2" type="ORF">OVN521_LOCUS36419</name>
    <name evidence="1" type="ORF">SMN809_LOCUS15983</name>
</gene>
<evidence type="ECO:0000313" key="3">
    <source>
        <dbReference type="EMBL" id="CAF4517304.1"/>
    </source>
</evidence>
<protein>
    <submittedName>
        <fullName evidence="2">Uncharacterized protein</fullName>
    </submittedName>
</protein>
<dbReference type="Proteomes" id="UP000676336">
    <property type="component" value="Unassembled WGS sequence"/>
</dbReference>
<reference evidence="2" key="1">
    <citation type="submission" date="2021-02" db="EMBL/GenBank/DDBJ databases">
        <authorList>
            <person name="Nowell W R."/>
        </authorList>
    </citation>
    <scope>NUCLEOTIDE SEQUENCE</scope>
</reference>
<accession>A0A820QT81</accession>
<dbReference type="EMBL" id="CAJOBI010007017">
    <property type="protein sequence ID" value="CAF4075270.1"/>
    <property type="molecule type" value="Genomic_DNA"/>
</dbReference>
<sequence>MINFRSVDRLVRLEQGTRAKDRFMEVGIMLKEYEDELYTK</sequence>
<evidence type="ECO:0000313" key="4">
    <source>
        <dbReference type="Proteomes" id="UP000663866"/>
    </source>
</evidence>
<evidence type="ECO:0000313" key="2">
    <source>
        <dbReference type="EMBL" id="CAF4426417.1"/>
    </source>
</evidence>
<dbReference type="Proteomes" id="UP000681720">
    <property type="component" value="Unassembled WGS sequence"/>
</dbReference>
<organism evidence="2 4">
    <name type="scientific">Rotaria magnacalcarata</name>
    <dbReference type="NCBI Taxonomy" id="392030"/>
    <lineage>
        <taxon>Eukaryota</taxon>
        <taxon>Metazoa</taxon>
        <taxon>Spiralia</taxon>
        <taxon>Gnathifera</taxon>
        <taxon>Rotifera</taxon>
        <taxon>Eurotatoria</taxon>
        <taxon>Bdelloidea</taxon>
        <taxon>Philodinida</taxon>
        <taxon>Philodinidae</taxon>
        <taxon>Rotaria</taxon>
    </lineage>
</organism>
<evidence type="ECO:0000313" key="1">
    <source>
        <dbReference type="EMBL" id="CAF4075270.1"/>
    </source>
</evidence>
<dbReference type="Proteomes" id="UP000663866">
    <property type="component" value="Unassembled WGS sequence"/>
</dbReference>